<dbReference type="EMBL" id="CAMXCT030001902">
    <property type="protein sequence ID" value="CAL4781343.1"/>
    <property type="molecule type" value="Genomic_DNA"/>
</dbReference>
<protein>
    <submittedName>
        <fullName evidence="1">Uncharacterized protein</fullName>
    </submittedName>
</protein>
<reference evidence="2 3" key="2">
    <citation type="submission" date="2024-05" db="EMBL/GenBank/DDBJ databases">
        <authorList>
            <person name="Chen Y."/>
            <person name="Shah S."/>
            <person name="Dougan E. K."/>
            <person name="Thang M."/>
            <person name="Chan C."/>
        </authorList>
    </citation>
    <scope>NUCLEOTIDE SEQUENCE [LARGE SCALE GENOMIC DNA]</scope>
</reference>
<organism evidence="1">
    <name type="scientific">Cladocopium goreaui</name>
    <dbReference type="NCBI Taxonomy" id="2562237"/>
    <lineage>
        <taxon>Eukaryota</taxon>
        <taxon>Sar</taxon>
        <taxon>Alveolata</taxon>
        <taxon>Dinophyceae</taxon>
        <taxon>Suessiales</taxon>
        <taxon>Symbiodiniaceae</taxon>
        <taxon>Cladocopium</taxon>
    </lineage>
</organism>
<evidence type="ECO:0000313" key="2">
    <source>
        <dbReference type="EMBL" id="CAL4781343.1"/>
    </source>
</evidence>
<dbReference type="AlphaFoldDB" id="A0A9P1CPN5"/>
<evidence type="ECO:0000313" key="3">
    <source>
        <dbReference type="Proteomes" id="UP001152797"/>
    </source>
</evidence>
<gene>
    <name evidence="1" type="ORF">C1SCF055_LOCUS20714</name>
</gene>
<dbReference type="EMBL" id="CAMXCT020001902">
    <property type="protein sequence ID" value="CAL1147406.1"/>
    <property type="molecule type" value="Genomic_DNA"/>
</dbReference>
<keyword evidence="3" id="KW-1185">Reference proteome</keyword>
<reference evidence="1" key="1">
    <citation type="submission" date="2022-10" db="EMBL/GenBank/DDBJ databases">
        <authorList>
            <person name="Chen Y."/>
            <person name="Dougan E. K."/>
            <person name="Chan C."/>
            <person name="Rhodes N."/>
            <person name="Thang M."/>
        </authorList>
    </citation>
    <scope>NUCLEOTIDE SEQUENCE</scope>
</reference>
<name>A0A9P1CPN5_9DINO</name>
<accession>A0A9P1CPN5</accession>
<dbReference type="EMBL" id="CAMXCT010001902">
    <property type="protein sequence ID" value="CAI3994031.1"/>
    <property type="molecule type" value="Genomic_DNA"/>
</dbReference>
<comment type="caution">
    <text evidence="1">The sequence shown here is derived from an EMBL/GenBank/DDBJ whole genome shotgun (WGS) entry which is preliminary data.</text>
</comment>
<proteinExistence type="predicted"/>
<evidence type="ECO:0000313" key="1">
    <source>
        <dbReference type="EMBL" id="CAI3994031.1"/>
    </source>
</evidence>
<sequence length="142" mass="15259">MASTTASKTPITAAWMPKEMMSEDSEVLMAVSRLVARVLFEPVLKPKLYQHFGDSQSSNGLLLLRDEQFQLAGMAGVVVEKLPGFQDEVPRVCYLVIDPRLHGQGAEPDGEATYLPGSTRSAAVAATNQSHVGIDISWATAG</sequence>
<dbReference type="Proteomes" id="UP001152797">
    <property type="component" value="Unassembled WGS sequence"/>
</dbReference>